<organism evidence="2 3">
    <name type="scientific">Phaeosphaeria nodorum (strain SN15 / ATCC MYA-4574 / FGSC 10173)</name>
    <name type="common">Glume blotch fungus</name>
    <name type="synonym">Parastagonospora nodorum</name>
    <dbReference type="NCBI Taxonomy" id="321614"/>
    <lineage>
        <taxon>Eukaryota</taxon>
        <taxon>Fungi</taxon>
        <taxon>Dikarya</taxon>
        <taxon>Ascomycota</taxon>
        <taxon>Pezizomycotina</taxon>
        <taxon>Dothideomycetes</taxon>
        <taxon>Pleosporomycetidae</taxon>
        <taxon>Pleosporales</taxon>
        <taxon>Pleosporineae</taxon>
        <taxon>Phaeosphaeriaceae</taxon>
        <taxon>Parastagonospora</taxon>
    </lineage>
</organism>
<dbReference type="EMBL" id="CP069039">
    <property type="protein sequence ID" value="QRD04895.1"/>
    <property type="molecule type" value="Genomic_DNA"/>
</dbReference>
<dbReference type="VEuPathDB" id="FungiDB:JI435_307250"/>
<feature type="transmembrane region" description="Helical" evidence="1">
    <location>
        <begin position="59"/>
        <end position="77"/>
    </location>
</feature>
<sequence>MVAISPTRTTERLPNTLKYSVFYPPRVTKGRDSLLRNKRKSDMHILHSSNPASSRHRPAITTLLLVLCVPIFFYHIVPTFTHTTDDFMSILAVRLRGPSSRAALCTSEVGSAYCCDLFLNASPCVDECRKQHLDRVTYMITEEYDVCADKCLVHYITACRSEAHIKGS</sequence>
<protein>
    <submittedName>
        <fullName evidence="2">Uncharacterized protein</fullName>
    </submittedName>
</protein>
<proteinExistence type="predicted"/>
<dbReference type="OrthoDB" id="3790043at2759"/>
<dbReference type="AlphaFoldDB" id="A0A7U2I7G1"/>
<gene>
    <name evidence="2" type="ORF">JI435_307250</name>
</gene>
<keyword evidence="3" id="KW-1185">Reference proteome</keyword>
<keyword evidence="1" id="KW-0472">Membrane</keyword>
<evidence type="ECO:0000313" key="2">
    <source>
        <dbReference type="EMBL" id="QRD04895.1"/>
    </source>
</evidence>
<dbReference type="Proteomes" id="UP000663193">
    <property type="component" value="Chromosome 17"/>
</dbReference>
<evidence type="ECO:0000313" key="3">
    <source>
        <dbReference type="Proteomes" id="UP000663193"/>
    </source>
</evidence>
<keyword evidence="1" id="KW-1133">Transmembrane helix</keyword>
<reference evidence="3" key="1">
    <citation type="journal article" date="2021" name="BMC Genomics">
        <title>Chromosome-level genome assembly and manually-curated proteome of model necrotroph Parastagonospora nodorum Sn15 reveals a genome-wide trove of candidate effector homologs, and redundancy of virulence-related functions within an accessory chromosome.</title>
        <authorList>
            <person name="Bertazzoni S."/>
            <person name="Jones D.A.B."/>
            <person name="Phan H.T."/>
            <person name="Tan K.-C."/>
            <person name="Hane J.K."/>
        </authorList>
    </citation>
    <scope>NUCLEOTIDE SEQUENCE [LARGE SCALE GENOMIC DNA]</scope>
    <source>
        <strain evidence="3">SN15 / ATCC MYA-4574 / FGSC 10173)</strain>
    </source>
</reference>
<name>A0A7U2I7G1_PHANO</name>
<keyword evidence="1" id="KW-0812">Transmembrane</keyword>
<accession>A0A7U2I7G1</accession>
<evidence type="ECO:0000256" key="1">
    <source>
        <dbReference type="SAM" id="Phobius"/>
    </source>
</evidence>